<keyword evidence="5" id="KW-1185">Reference proteome</keyword>
<dbReference type="PANTHER" id="PTHR37981">
    <property type="entry name" value="LIPASE 2"/>
    <property type="match status" value="1"/>
</dbReference>
<evidence type="ECO:0000313" key="4">
    <source>
        <dbReference type="EMBL" id="TCP50956.1"/>
    </source>
</evidence>
<organism evidence="4 5">
    <name type="scientific">Tamaricihabitans halophyticus</name>
    <dbReference type="NCBI Taxonomy" id="1262583"/>
    <lineage>
        <taxon>Bacteria</taxon>
        <taxon>Bacillati</taxon>
        <taxon>Actinomycetota</taxon>
        <taxon>Actinomycetes</taxon>
        <taxon>Pseudonocardiales</taxon>
        <taxon>Pseudonocardiaceae</taxon>
        <taxon>Tamaricihabitans</taxon>
    </lineage>
</organism>
<proteinExistence type="predicted"/>
<dbReference type="GO" id="GO:0006629">
    <property type="term" value="P:lipid metabolic process"/>
    <property type="evidence" value="ECO:0007669"/>
    <property type="project" value="TreeGrafter"/>
</dbReference>
<feature type="active site" description="Nucleophile" evidence="1">
    <location>
        <position position="44"/>
    </location>
</feature>
<dbReference type="InterPro" id="IPR013830">
    <property type="entry name" value="SGNH_hydro"/>
</dbReference>
<dbReference type="SUPFAM" id="SSF52266">
    <property type="entry name" value="SGNH hydrolase"/>
    <property type="match status" value="1"/>
</dbReference>
<dbReference type="Pfam" id="PF13472">
    <property type="entry name" value="Lipase_GDSL_2"/>
    <property type="match status" value="1"/>
</dbReference>
<sequence length="348" mass="37776">MLGAAIVVLLVGVVILVVEVSRQDEPQPGPPENAERVVVALGDSTMSGEGAGDYTNRTNGRNGNWCHRSPNASIESVDIPGVDRAINLACSGAPSEQVGLGETKQYTEESQAARLGELAKKYRVVAVAVATGANDEPKFSHLVNQCVQAWANQRGDGCSKQIRQDWQGRIDAMQPKVVSALQDVQQVMSDANYDEDDYDLVLQSYAAPLSPDIPNSLQGLVGCPFRTEDLRWVRDEAMPALTAALREAAEETDTRFLDLSRSARGNEACSGGADDSTEWFTRLTVQWEDLNDEERVQHVLQESFHPNARGAAQFGRCLSDFLNNTDDQAACLKDQKGQLRAVATIGAD</sequence>
<feature type="active site" evidence="1">
    <location>
        <position position="305"/>
    </location>
</feature>
<feature type="domain" description="SGNH hydrolase-type esterase" evidence="3">
    <location>
        <begin position="40"/>
        <end position="312"/>
    </location>
</feature>
<feature type="disulfide bond" evidence="2">
    <location>
        <begin position="146"/>
        <end position="158"/>
    </location>
</feature>
<accession>A0A4V2STJ4</accession>
<dbReference type="InterPro" id="IPR037460">
    <property type="entry name" value="SEST-like"/>
</dbReference>
<protein>
    <submittedName>
        <fullName evidence="4">GDSL-like lipase/acylhydrolase family protein</fullName>
    </submittedName>
</protein>
<feature type="disulfide bond" evidence="2">
    <location>
        <begin position="66"/>
        <end position="90"/>
    </location>
</feature>
<keyword evidence="4" id="KW-0378">Hydrolase</keyword>
<reference evidence="4 5" key="1">
    <citation type="submission" date="2019-03" db="EMBL/GenBank/DDBJ databases">
        <title>Genomic Encyclopedia of Type Strains, Phase IV (KMG-IV): sequencing the most valuable type-strain genomes for metagenomic binning, comparative biology and taxonomic classification.</title>
        <authorList>
            <person name="Goeker M."/>
        </authorList>
    </citation>
    <scope>NUCLEOTIDE SEQUENCE [LARGE SCALE GENOMIC DNA]</scope>
    <source>
        <strain evidence="4 5">DSM 45765</strain>
    </source>
</reference>
<name>A0A4V2STJ4_9PSEU</name>
<evidence type="ECO:0000256" key="2">
    <source>
        <dbReference type="PIRSR" id="PIRSR637460-2"/>
    </source>
</evidence>
<evidence type="ECO:0000256" key="1">
    <source>
        <dbReference type="PIRSR" id="PIRSR637460-1"/>
    </source>
</evidence>
<comment type="caution">
    <text evidence="4">The sequence shown here is derived from an EMBL/GenBank/DDBJ whole genome shotgun (WGS) entry which is preliminary data.</text>
</comment>
<evidence type="ECO:0000313" key="5">
    <source>
        <dbReference type="Proteomes" id="UP000294911"/>
    </source>
</evidence>
<dbReference type="PANTHER" id="PTHR37981:SF1">
    <property type="entry name" value="SGNH HYDROLASE-TYPE ESTERASE DOMAIN-CONTAINING PROTEIN"/>
    <property type="match status" value="1"/>
</dbReference>
<dbReference type="Proteomes" id="UP000294911">
    <property type="component" value="Unassembled WGS sequence"/>
</dbReference>
<gene>
    <name evidence="4" type="ORF">EV191_107220</name>
</gene>
<dbReference type="EMBL" id="SLXQ01000007">
    <property type="protein sequence ID" value="TCP50956.1"/>
    <property type="molecule type" value="Genomic_DNA"/>
</dbReference>
<keyword evidence="2" id="KW-1015">Disulfide bond</keyword>
<dbReference type="AlphaFoldDB" id="A0A4V2STJ4"/>
<dbReference type="GO" id="GO:0016788">
    <property type="term" value="F:hydrolase activity, acting on ester bonds"/>
    <property type="evidence" value="ECO:0007669"/>
    <property type="project" value="InterPro"/>
</dbReference>
<dbReference type="InterPro" id="IPR036514">
    <property type="entry name" value="SGNH_hydro_sf"/>
</dbReference>
<dbReference type="Gene3D" id="3.40.50.1110">
    <property type="entry name" value="SGNH hydrolase"/>
    <property type="match status" value="1"/>
</dbReference>
<evidence type="ECO:0000259" key="3">
    <source>
        <dbReference type="Pfam" id="PF13472"/>
    </source>
</evidence>